<dbReference type="InterPro" id="IPR010736">
    <property type="entry name" value="SHIPPO-rpt"/>
</dbReference>
<name>A0AAV7X9C5_9NEOP</name>
<feature type="transmembrane region" description="Helical" evidence="13">
    <location>
        <begin position="616"/>
        <end position="639"/>
    </location>
</feature>
<dbReference type="Pfam" id="PF02628">
    <property type="entry name" value="COX15-CtaA"/>
    <property type="match status" value="1"/>
</dbReference>
<reference evidence="14" key="1">
    <citation type="submission" date="2022-12" db="EMBL/GenBank/DDBJ databases">
        <title>Chromosome-level genome assembly of the bean flower thrips Megalurothrips usitatus.</title>
        <authorList>
            <person name="Ma L."/>
            <person name="Liu Q."/>
            <person name="Li H."/>
            <person name="Cai W."/>
        </authorList>
    </citation>
    <scope>NUCLEOTIDE SEQUENCE</scope>
    <source>
        <strain evidence="14">Cailab_2022a</strain>
    </source>
</reference>
<evidence type="ECO:0000256" key="13">
    <source>
        <dbReference type="SAM" id="Phobius"/>
    </source>
</evidence>
<keyword evidence="4" id="KW-0479">Metal-binding</keyword>
<dbReference type="PANTHER" id="PTHR23289:SF2">
    <property type="entry name" value="CYTOCHROME C OXIDASE ASSEMBLY PROTEIN COX15 HOMOLOG"/>
    <property type="match status" value="1"/>
</dbReference>
<comment type="catalytic activity">
    <reaction evidence="11">
        <text>Fe(II)-heme o + 2 A + H2O = Fe(II)-heme a + 2 AH2</text>
        <dbReference type="Rhea" id="RHEA:63388"/>
        <dbReference type="ChEBI" id="CHEBI:13193"/>
        <dbReference type="ChEBI" id="CHEBI:15377"/>
        <dbReference type="ChEBI" id="CHEBI:17499"/>
        <dbReference type="ChEBI" id="CHEBI:60530"/>
        <dbReference type="ChEBI" id="CHEBI:61715"/>
        <dbReference type="EC" id="1.17.99.9"/>
    </reaction>
    <physiologicalReaction direction="left-to-right" evidence="11">
        <dbReference type="Rhea" id="RHEA:63389"/>
    </physiologicalReaction>
</comment>
<dbReference type="EMBL" id="JAPTSV010000013">
    <property type="protein sequence ID" value="KAJ1521675.1"/>
    <property type="molecule type" value="Genomic_DNA"/>
</dbReference>
<organism evidence="14 15">
    <name type="scientific">Megalurothrips usitatus</name>
    <name type="common">bean blossom thrips</name>
    <dbReference type="NCBI Taxonomy" id="439358"/>
    <lineage>
        <taxon>Eukaryota</taxon>
        <taxon>Metazoa</taxon>
        <taxon>Ecdysozoa</taxon>
        <taxon>Arthropoda</taxon>
        <taxon>Hexapoda</taxon>
        <taxon>Insecta</taxon>
        <taxon>Pterygota</taxon>
        <taxon>Neoptera</taxon>
        <taxon>Paraneoptera</taxon>
        <taxon>Thysanoptera</taxon>
        <taxon>Terebrantia</taxon>
        <taxon>Thripoidea</taxon>
        <taxon>Thripidae</taxon>
        <taxon>Megalurothrips</taxon>
    </lineage>
</organism>
<dbReference type="GO" id="GO:0046872">
    <property type="term" value="F:metal ion binding"/>
    <property type="evidence" value="ECO:0007669"/>
    <property type="project" value="UniProtKB-KW"/>
</dbReference>
<keyword evidence="8" id="KW-0350">Heme biosynthesis</keyword>
<keyword evidence="3 13" id="KW-0812">Transmembrane</keyword>
<feature type="transmembrane region" description="Helical" evidence="13">
    <location>
        <begin position="473"/>
        <end position="494"/>
    </location>
</feature>
<comment type="cofactor">
    <cofactor evidence="1">
        <name>heme b</name>
        <dbReference type="ChEBI" id="CHEBI:60344"/>
    </cofactor>
</comment>
<feature type="transmembrane region" description="Helical" evidence="13">
    <location>
        <begin position="321"/>
        <end position="341"/>
    </location>
</feature>
<feature type="transmembrane region" description="Helical" evidence="13">
    <location>
        <begin position="406"/>
        <end position="423"/>
    </location>
</feature>
<keyword evidence="15" id="KW-1185">Reference proteome</keyword>
<evidence type="ECO:0000256" key="1">
    <source>
        <dbReference type="ARBA" id="ARBA00001970"/>
    </source>
</evidence>
<keyword evidence="7" id="KW-0408">Iron</keyword>
<comment type="pathway">
    <text evidence="10">Porphyrin-containing compound metabolism; heme A biosynthesis; heme A from heme O: step 1/1.</text>
</comment>
<feature type="region of interest" description="Disordered" evidence="12">
    <location>
        <begin position="1"/>
        <end position="38"/>
    </location>
</feature>
<dbReference type="Pfam" id="PF07004">
    <property type="entry name" value="SHIPPO-rpt"/>
    <property type="match status" value="4"/>
</dbReference>
<evidence type="ECO:0000256" key="2">
    <source>
        <dbReference type="ARBA" id="ARBA00004141"/>
    </source>
</evidence>
<comment type="caution">
    <text evidence="14">The sequence shown here is derived from an EMBL/GenBank/DDBJ whole genome shotgun (WGS) entry which is preliminary data.</text>
</comment>
<evidence type="ECO:0000256" key="11">
    <source>
        <dbReference type="ARBA" id="ARBA00048044"/>
    </source>
</evidence>
<dbReference type="InterPro" id="IPR009003">
    <property type="entry name" value="Peptidase_S1_PA"/>
</dbReference>
<evidence type="ECO:0000256" key="8">
    <source>
        <dbReference type="ARBA" id="ARBA00023133"/>
    </source>
</evidence>
<keyword evidence="9 13" id="KW-0472">Membrane</keyword>
<gene>
    <name evidence="14" type="ORF">ONE63_003319</name>
</gene>
<dbReference type="PANTHER" id="PTHR23289">
    <property type="entry name" value="CYTOCHROME C OXIDASE ASSEMBLY PROTEIN COX15"/>
    <property type="match status" value="1"/>
</dbReference>
<proteinExistence type="predicted"/>
<dbReference type="SUPFAM" id="SSF50494">
    <property type="entry name" value="Trypsin-like serine proteases"/>
    <property type="match status" value="1"/>
</dbReference>
<dbReference type="AlphaFoldDB" id="A0AAV7X9C5"/>
<evidence type="ECO:0000256" key="12">
    <source>
        <dbReference type="SAM" id="MobiDB-lite"/>
    </source>
</evidence>
<keyword evidence="6" id="KW-0560">Oxidoreductase</keyword>
<evidence type="ECO:0000256" key="5">
    <source>
        <dbReference type="ARBA" id="ARBA00022989"/>
    </source>
</evidence>
<dbReference type="GO" id="GO:0006784">
    <property type="term" value="P:heme A biosynthetic process"/>
    <property type="evidence" value="ECO:0007669"/>
    <property type="project" value="InterPro"/>
</dbReference>
<dbReference type="InterPro" id="IPR003780">
    <property type="entry name" value="COX15/CtaA_fam"/>
</dbReference>
<feature type="compositionally biased region" description="Basic and acidic residues" evidence="12">
    <location>
        <begin position="26"/>
        <end position="35"/>
    </location>
</feature>
<dbReference type="GO" id="GO:0120547">
    <property type="term" value="F:heme A synthase activity"/>
    <property type="evidence" value="ECO:0007669"/>
    <property type="project" value="UniProtKB-EC"/>
</dbReference>
<dbReference type="GO" id="GO:0016653">
    <property type="term" value="F:oxidoreductase activity, acting on NAD(P)H, heme protein as acceptor"/>
    <property type="evidence" value="ECO:0007669"/>
    <property type="project" value="TreeGrafter"/>
</dbReference>
<evidence type="ECO:0000256" key="7">
    <source>
        <dbReference type="ARBA" id="ARBA00023004"/>
    </source>
</evidence>
<accession>A0AAV7X9C5</accession>
<dbReference type="GO" id="GO:0005743">
    <property type="term" value="C:mitochondrial inner membrane"/>
    <property type="evidence" value="ECO:0007669"/>
    <property type="project" value="TreeGrafter"/>
</dbReference>
<comment type="subcellular location">
    <subcellularLocation>
        <location evidence="2">Membrane</location>
        <topology evidence="2">Multi-pass membrane protein</topology>
    </subcellularLocation>
</comment>
<protein>
    <recommendedName>
        <fullName evidence="16">Cytochrome c oxidase assembly protein COX15 homolog</fullName>
    </recommendedName>
</protein>
<dbReference type="Proteomes" id="UP001075354">
    <property type="component" value="Chromosome 13"/>
</dbReference>
<keyword evidence="5 13" id="KW-1133">Transmembrane helix</keyword>
<evidence type="ECO:0000256" key="4">
    <source>
        <dbReference type="ARBA" id="ARBA00022723"/>
    </source>
</evidence>
<evidence type="ECO:0008006" key="16">
    <source>
        <dbReference type="Google" id="ProtNLM"/>
    </source>
</evidence>
<sequence>MAKRGCNKNPGPGPGAYLLPSTVGFRGHDSTRDRQPAYSMGFRQALEDKPSGPGPYAVDKYNRFGPTMAPAYSMATLLKPPSSSRTPGPGQYRPEDYPEKAAAFSLLQRLPTPPAFQTPAPNAYLLPSCLRGTVQHLCVHTTDSSPGPAHYDPTRLEVSRWRMPQYTMATRTPILVDRSLKPAPNAYEPTYNTHRAAPKVPVSPRVNGSQGPHRSRRGARKKSELDVNGSDVVSLRESFNMLSVFARNICRVGQSSSLGTKICVKSALPFSVSSVPIRNLSHRTLVPHIKKFANCLRHSSATATATVQVTRSLPQNADKVVGLWLLGCSGMVFVAVILGGVTRLTESGLSMVTWRLLGEKMPWTHDEWVAEFNKYQQYPEFKFKNHEMTISEFKRIWWMEFAHRQWGRLIGTAFAIPAITFWAKGYLNSAMKKRVLAFGTLIGCQGLMGWYMVKSGLQNNFDDPNDVPRVSQYRLASHLGLAFLLYTLFLWSALDKLLPAQAFPVTALADAGVVKRARLIRKLAHTSKALVFLTALSGAFVAGLDAGLVYNSYPKMADRWIPCDLLAFSPTLRNFFENPTTVQFDHRRLGETTVATITTLYALSRRAVLPPRAFKAVAALATMAWIQVGLGITTLLTYVPVPVAATHQSGSLVLLSFAIWLTHELKLLKYLPK</sequence>
<evidence type="ECO:0000256" key="9">
    <source>
        <dbReference type="ARBA" id="ARBA00023136"/>
    </source>
</evidence>
<evidence type="ECO:0000313" key="14">
    <source>
        <dbReference type="EMBL" id="KAJ1521675.1"/>
    </source>
</evidence>
<feature type="transmembrane region" description="Helical" evidence="13">
    <location>
        <begin position="529"/>
        <end position="550"/>
    </location>
</feature>
<evidence type="ECO:0000256" key="10">
    <source>
        <dbReference type="ARBA" id="ARBA00044501"/>
    </source>
</evidence>
<evidence type="ECO:0000256" key="6">
    <source>
        <dbReference type="ARBA" id="ARBA00023002"/>
    </source>
</evidence>
<dbReference type="InterPro" id="IPR023754">
    <property type="entry name" value="HemeA_Synthase_type2"/>
</dbReference>
<evidence type="ECO:0000313" key="15">
    <source>
        <dbReference type="Proteomes" id="UP001075354"/>
    </source>
</evidence>
<feature type="region of interest" description="Disordered" evidence="12">
    <location>
        <begin position="191"/>
        <end position="226"/>
    </location>
</feature>
<feature type="transmembrane region" description="Helical" evidence="13">
    <location>
        <begin position="435"/>
        <end position="453"/>
    </location>
</feature>
<evidence type="ECO:0000256" key="3">
    <source>
        <dbReference type="ARBA" id="ARBA00022692"/>
    </source>
</evidence>